<dbReference type="OrthoDB" id="4941431at2759"/>
<protein>
    <submittedName>
        <fullName evidence="2 3">Uncharacterized protein</fullName>
    </submittedName>
</protein>
<accession>A0A0C4DYY5</accession>
<dbReference type="EnsemblFungi" id="MAPG_05270T0">
    <property type="protein sequence ID" value="MAPG_05270T0"/>
    <property type="gene ID" value="MAPG_05270"/>
</dbReference>
<proteinExistence type="predicted"/>
<evidence type="ECO:0000256" key="1">
    <source>
        <dbReference type="SAM" id="SignalP"/>
    </source>
</evidence>
<dbReference type="EMBL" id="ADBL01001246">
    <property type="status" value="NOT_ANNOTATED_CDS"/>
    <property type="molecule type" value="Genomic_DNA"/>
</dbReference>
<organism evidence="3 4">
    <name type="scientific">Magnaporthiopsis poae (strain ATCC 64411 / 73-15)</name>
    <name type="common">Kentucky bluegrass fungus</name>
    <name type="synonym">Magnaporthe poae</name>
    <dbReference type="NCBI Taxonomy" id="644358"/>
    <lineage>
        <taxon>Eukaryota</taxon>
        <taxon>Fungi</taxon>
        <taxon>Dikarya</taxon>
        <taxon>Ascomycota</taxon>
        <taxon>Pezizomycotina</taxon>
        <taxon>Sordariomycetes</taxon>
        <taxon>Sordariomycetidae</taxon>
        <taxon>Magnaporthales</taxon>
        <taxon>Magnaporthaceae</taxon>
        <taxon>Magnaporthiopsis</taxon>
    </lineage>
</organism>
<dbReference type="OMA" id="NEPRANV"/>
<reference evidence="2" key="3">
    <citation type="submission" date="2011-03" db="EMBL/GenBank/DDBJ databases">
        <title>Annotation of Magnaporthe poae ATCC 64411.</title>
        <authorList>
            <person name="Ma L.-J."/>
            <person name="Dead R."/>
            <person name="Young S.K."/>
            <person name="Zeng Q."/>
            <person name="Gargeya S."/>
            <person name="Fitzgerald M."/>
            <person name="Haas B."/>
            <person name="Abouelleil A."/>
            <person name="Alvarado L."/>
            <person name="Arachchi H.M."/>
            <person name="Berlin A."/>
            <person name="Brown A."/>
            <person name="Chapman S.B."/>
            <person name="Chen Z."/>
            <person name="Dunbar C."/>
            <person name="Freedman E."/>
            <person name="Gearin G."/>
            <person name="Gellesch M."/>
            <person name="Goldberg J."/>
            <person name="Griggs A."/>
            <person name="Gujja S."/>
            <person name="Heiman D."/>
            <person name="Howarth C."/>
            <person name="Larson L."/>
            <person name="Lui A."/>
            <person name="MacDonald P.J.P."/>
            <person name="Mehta T."/>
            <person name="Montmayeur A."/>
            <person name="Murphy C."/>
            <person name="Neiman D."/>
            <person name="Pearson M."/>
            <person name="Priest M."/>
            <person name="Roberts A."/>
            <person name="Saif S."/>
            <person name="Shea T."/>
            <person name="Shenoy N."/>
            <person name="Sisk P."/>
            <person name="Stolte C."/>
            <person name="Sykes S."/>
            <person name="Yandava C."/>
            <person name="Wortman J."/>
            <person name="Nusbaum C."/>
            <person name="Birren B."/>
        </authorList>
    </citation>
    <scope>NUCLEOTIDE SEQUENCE</scope>
    <source>
        <strain evidence="2">ATCC 64411</strain>
    </source>
</reference>
<evidence type="ECO:0000313" key="4">
    <source>
        <dbReference type="Proteomes" id="UP000011715"/>
    </source>
</evidence>
<keyword evidence="1" id="KW-0732">Signal</keyword>
<dbReference type="AlphaFoldDB" id="A0A0C4DYY5"/>
<reference evidence="4" key="1">
    <citation type="submission" date="2010-05" db="EMBL/GenBank/DDBJ databases">
        <title>The genome sequence of Magnaporthe poae strain ATCC 64411.</title>
        <authorList>
            <person name="Ma L.-J."/>
            <person name="Dead R."/>
            <person name="Young S."/>
            <person name="Zeng Q."/>
            <person name="Koehrsen M."/>
            <person name="Alvarado L."/>
            <person name="Berlin A."/>
            <person name="Chapman S.B."/>
            <person name="Chen Z."/>
            <person name="Freedman E."/>
            <person name="Gellesch M."/>
            <person name="Goldberg J."/>
            <person name="Griggs A."/>
            <person name="Gujja S."/>
            <person name="Heilman E.R."/>
            <person name="Heiman D."/>
            <person name="Hepburn T."/>
            <person name="Howarth C."/>
            <person name="Jen D."/>
            <person name="Larson L."/>
            <person name="Mehta T."/>
            <person name="Neiman D."/>
            <person name="Pearson M."/>
            <person name="Roberts A."/>
            <person name="Saif S."/>
            <person name="Shea T."/>
            <person name="Shenoy N."/>
            <person name="Sisk P."/>
            <person name="Stolte C."/>
            <person name="Sykes S."/>
            <person name="Walk T."/>
            <person name="White J."/>
            <person name="Yandava C."/>
            <person name="Haas B."/>
            <person name="Nusbaum C."/>
            <person name="Birren B."/>
        </authorList>
    </citation>
    <scope>NUCLEOTIDE SEQUENCE [LARGE SCALE GENOMIC DNA]</scope>
    <source>
        <strain evidence="4">ATCC 64411 / 73-15</strain>
    </source>
</reference>
<reference evidence="3" key="4">
    <citation type="journal article" date="2015" name="G3 (Bethesda)">
        <title>Genome sequences of three phytopathogenic species of the Magnaporthaceae family of fungi.</title>
        <authorList>
            <person name="Okagaki L.H."/>
            <person name="Nunes C.C."/>
            <person name="Sailsbery J."/>
            <person name="Clay B."/>
            <person name="Brown D."/>
            <person name="John T."/>
            <person name="Oh Y."/>
            <person name="Young N."/>
            <person name="Fitzgerald M."/>
            <person name="Haas B.J."/>
            <person name="Zeng Q."/>
            <person name="Young S."/>
            <person name="Adiconis X."/>
            <person name="Fan L."/>
            <person name="Levin J.Z."/>
            <person name="Mitchell T.K."/>
            <person name="Okubara P.A."/>
            <person name="Farman M.L."/>
            <person name="Kohn L.M."/>
            <person name="Birren B."/>
            <person name="Ma L.-J."/>
            <person name="Dean R.A."/>
        </authorList>
    </citation>
    <scope>NUCLEOTIDE SEQUENCE</scope>
    <source>
        <strain evidence="3">ATCC 64411 / 73-15</strain>
    </source>
</reference>
<dbReference type="eggNOG" id="ENOG502RAGC">
    <property type="taxonomic scope" value="Eukaryota"/>
</dbReference>
<feature type="signal peptide" evidence="1">
    <location>
        <begin position="1"/>
        <end position="23"/>
    </location>
</feature>
<name>A0A0C4DYY5_MAGP6</name>
<dbReference type="EMBL" id="GL876969">
    <property type="protein sequence ID" value="KLU86254.1"/>
    <property type="molecule type" value="Genomic_DNA"/>
</dbReference>
<feature type="chain" id="PRO_5009385532" evidence="1">
    <location>
        <begin position="24"/>
        <end position="175"/>
    </location>
</feature>
<dbReference type="Proteomes" id="UP000011715">
    <property type="component" value="Unassembled WGS sequence"/>
</dbReference>
<keyword evidence="4" id="KW-1185">Reference proteome</keyword>
<gene>
    <name evidence="2" type="ORF">MAPG_05270</name>
</gene>
<evidence type="ECO:0000313" key="2">
    <source>
        <dbReference type="EMBL" id="KLU86254.1"/>
    </source>
</evidence>
<dbReference type="STRING" id="644358.A0A0C4DYY5"/>
<reference evidence="3" key="5">
    <citation type="submission" date="2015-06" db="UniProtKB">
        <authorList>
            <consortium name="EnsemblFungi"/>
        </authorList>
    </citation>
    <scope>IDENTIFICATION</scope>
    <source>
        <strain evidence="3">ATCC 64411</strain>
    </source>
</reference>
<dbReference type="VEuPathDB" id="FungiDB:MAPG_05270"/>
<evidence type="ECO:0000313" key="3">
    <source>
        <dbReference type="EnsemblFungi" id="MAPG_05270T0"/>
    </source>
</evidence>
<sequence length="175" mass="18656">MKAVSMIVGAFAALAIAAPATSAADTTPKEALEARTFAFDLNAFNNFGFANQDLAYLGFLNQIPFQTLHGLAINNGLQLNAFQGLFAAQAQFDIIALLQIAQLHALGQVANLGVFNTFNLQTFNFVPLDLGLLLQSFNGFNLQPFIGANILPQIDAIAKQQVAFVPGAPLVFGKQ</sequence>
<reference evidence="2" key="2">
    <citation type="submission" date="2010-05" db="EMBL/GenBank/DDBJ databases">
        <title>The Genome Sequence of Magnaporthe poae strain ATCC 64411.</title>
        <authorList>
            <consortium name="The Broad Institute Genome Sequencing Platform"/>
            <consortium name="Broad Institute Genome Sequencing Center for Infectious Disease"/>
            <person name="Ma L.-J."/>
            <person name="Dead R."/>
            <person name="Young S."/>
            <person name="Zeng Q."/>
            <person name="Koehrsen M."/>
            <person name="Alvarado L."/>
            <person name="Berlin A."/>
            <person name="Chapman S.B."/>
            <person name="Chen Z."/>
            <person name="Freedman E."/>
            <person name="Gellesch M."/>
            <person name="Goldberg J."/>
            <person name="Griggs A."/>
            <person name="Gujja S."/>
            <person name="Heilman E.R."/>
            <person name="Heiman D."/>
            <person name="Hepburn T."/>
            <person name="Howarth C."/>
            <person name="Jen D."/>
            <person name="Larson L."/>
            <person name="Mehta T."/>
            <person name="Neiman D."/>
            <person name="Pearson M."/>
            <person name="Roberts A."/>
            <person name="Saif S."/>
            <person name="Shea T."/>
            <person name="Shenoy N."/>
            <person name="Sisk P."/>
            <person name="Stolte C."/>
            <person name="Sykes S."/>
            <person name="Walk T."/>
            <person name="White J."/>
            <person name="Yandava C."/>
            <person name="Haas B."/>
            <person name="Nusbaum C."/>
            <person name="Birren B."/>
        </authorList>
    </citation>
    <scope>NUCLEOTIDE SEQUENCE</scope>
    <source>
        <strain evidence="2">ATCC 64411</strain>
    </source>
</reference>